<protein>
    <submittedName>
        <fullName evidence="1">Uncharacterized protein</fullName>
    </submittedName>
</protein>
<dbReference type="GeneID" id="37113547"/>
<evidence type="ECO:0000313" key="1">
    <source>
        <dbReference type="EMBL" id="PWY90310.1"/>
    </source>
</evidence>
<sequence>MPCYSFIVPCAAGGGSAPLVSASARLIDAGSVTRACSTISPSRHNFNTRQLESDKVSSSNGVKRYVSVGISY</sequence>
<comment type="caution">
    <text evidence="1">The sequence shown here is derived from an EMBL/GenBank/DDBJ whole genome shotgun (WGS) entry which is preliminary data.</text>
</comment>
<accession>A0A317X199</accession>
<dbReference type="AlphaFoldDB" id="A0A317X199"/>
<name>A0A317X199_9EURO</name>
<dbReference type="EMBL" id="MSFK01000010">
    <property type="protein sequence ID" value="PWY90310.1"/>
    <property type="molecule type" value="Genomic_DNA"/>
</dbReference>
<dbReference type="RefSeq" id="XP_025468688.1">
    <property type="nucleotide sequence ID" value="XM_025611404.1"/>
</dbReference>
<dbReference type="Proteomes" id="UP000246702">
    <property type="component" value="Unassembled WGS sequence"/>
</dbReference>
<keyword evidence="2" id="KW-1185">Reference proteome</keyword>
<evidence type="ECO:0000313" key="2">
    <source>
        <dbReference type="Proteomes" id="UP000246702"/>
    </source>
</evidence>
<reference evidence="1 2" key="1">
    <citation type="submission" date="2016-12" db="EMBL/GenBank/DDBJ databases">
        <title>The genomes of Aspergillus section Nigri reveals drivers in fungal speciation.</title>
        <authorList>
            <consortium name="DOE Joint Genome Institute"/>
            <person name="Vesth T.C."/>
            <person name="Nybo J."/>
            <person name="Theobald S."/>
            <person name="Brandl J."/>
            <person name="Frisvad J.C."/>
            <person name="Nielsen K.F."/>
            <person name="Lyhne E.K."/>
            <person name="Kogle M.E."/>
            <person name="Kuo A."/>
            <person name="Riley R."/>
            <person name="Clum A."/>
            <person name="Nolan M."/>
            <person name="Lipzen A."/>
            <person name="Salamov A."/>
            <person name="Henrissat B."/>
            <person name="Wiebenga A."/>
            <person name="De Vries R.P."/>
            <person name="Grigoriev I.V."/>
            <person name="Mortensen U.H."/>
            <person name="Andersen M.R."/>
            <person name="Baker S.E."/>
        </authorList>
    </citation>
    <scope>NUCLEOTIDE SEQUENCE [LARGE SCALE GENOMIC DNA]</scope>
    <source>
        <strain evidence="1 2">CBS 115572</strain>
    </source>
</reference>
<proteinExistence type="predicted"/>
<gene>
    <name evidence="1" type="ORF">BO94DRAFT_533817</name>
</gene>
<organism evidence="1 2">
    <name type="scientific">Aspergillus sclerotioniger CBS 115572</name>
    <dbReference type="NCBI Taxonomy" id="1450535"/>
    <lineage>
        <taxon>Eukaryota</taxon>
        <taxon>Fungi</taxon>
        <taxon>Dikarya</taxon>
        <taxon>Ascomycota</taxon>
        <taxon>Pezizomycotina</taxon>
        <taxon>Eurotiomycetes</taxon>
        <taxon>Eurotiomycetidae</taxon>
        <taxon>Eurotiales</taxon>
        <taxon>Aspergillaceae</taxon>
        <taxon>Aspergillus</taxon>
        <taxon>Aspergillus subgen. Circumdati</taxon>
    </lineage>
</organism>